<dbReference type="InterPro" id="IPR018491">
    <property type="entry name" value="SLC12_C"/>
</dbReference>
<dbReference type="PANTHER" id="PTHR11827">
    <property type="entry name" value="SOLUTE CARRIER FAMILY 12, CATION COTRANSPORTERS"/>
    <property type="match status" value="1"/>
</dbReference>
<comment type="similarity">
    <text evidence="2">Belongs to the SLC12A transporter family.</text>
</comment>
<feature type="region of interest" description="Disordered" evidence="14">
    <location>
        <begin position="1080"/>
        <end position="1160"/>
    </location>
</feature>
<accession>C3Y1M5</accession>
<dbReference type="FunCoup" id="C3Y1M5">
    <property type="interactions" value="101"/>
</dbReference>
<dbReference type="Pfam" id="PF08403">
    <property type="entry name" value="AA_permease_N"/>
    <property type="match status" value="1"/>
</dbReference>
<evidence type="ECO:0000259" key="18">
    <source>
        <dbReference type="Pfam" id="PF08403"/>
    </source>
</evidence>
<feature type="domain" description="SLC12A transporter C-terminal" evidence="17">
    <location>
        <begin position="785"/>
        <end position="854"/>
    </location>
</feature>
<keyword evidence="3" id="KW-0813">Transport</keyword>
<feature type="transmembrane region" description="Helical" evidence="15">
    <location>
        <begin position="241"/>
        <end position="260"/>
    </location>
</feature>
<keyword evidence="5 15" id="KW-0812">Transmembrane</keyword>
<feature type="transmembrane region" description="Helical" evidence="15">
    <location>
        <begin position="272"/>
        <end position="293"/>
    </location>
</feature>
<dbReference type="Pfam" id="PF03522">
    <property type="entry name" value="SLC12"/>
    <property type="match status" value="2"/>
</dbReference>
<feature type="region of interest" description="Disordered" evidence="14">
    <location>
        <begin position="1"/>
        <end position="157"/>
    </location>
</feature>
<dbReference type="eggNOG" id="KOG2083">
    <property type="taxonomic scope" value="Eukaryota"/>
</dbReference>
<dbReference type="FunFam" id="1.20.1740.10:FF:000022">
    <property type="entry name" value="Bumetanide-sensitive na-k-cl cotransport protein"/>
    <property type="match status" value="1"/>
</dbReference>
<feature type="transmembrane region" description="Helical" evidence="15">
    <location>
        <begin position="616"/>
        <end position="634"/>
    </location>
</feature>
<evidence type="ECO:0000256" key="15">
    <source>
        <dbReference type="SAM" id="Phobius"/>
    </source>
</evidence>
<feature type="compositionally biased region" description="Basic and acidic residues" evidence="14">
    <location>
        <begin position="1151"/>
        <end position="1160"/>
    </location>
</feature>
<dbReference type="GO" id="GO:0015377">
    <property type="term" value="F:chloride:monoatomic cation symporter activity"/>
    <property type="evidence" value="ECO:0007669"/>
    <property type="project" value="InterPro"/>
</dbReference>
<dbReference type="PANTHER" id="PTHR11827:SF103">
    <property type="entry name" value="SODIUM CHLORIDE COTRANSPORTER 69, ISOFORM E"/>
    <property type="match status" value="1"/>
</dbReference>
<dbReference type="Gene3D" id="1.20.1740.10">
    <property type="entry name" value="Amino acid/polyamine transporter I"/>
    <property type="match status" value="1"/>
</dbReference>
<evidence type="ECO:0000256" key="4">
    <source>
        <dbReference type="ARBA" id="ARBA00022475"/>
    </source>
</evidence>
<feature type="transmembrane region" description="Helical" evidence="15">
    <location>
        <begin position="388"/>
        <end position="407"/>
    </location>
</feature>
<feature type="compositionally biased region" description="Polar residues" evidence="14">
    <location>
        <begin position="923"/>
        <end position="939"/>
    </location>
</feature>
<comment type="subcellular location">
    <subcellularLocation>
        <location evidence="1">Cell membrane</location>
        <topology evidence="1">Multi-pass membrane protein</topology>
    </subcellularLocation>
</comment>
<feature type="transmembrane region" description="Helical" evidence="15">
    <location>
        <begin position="646"/>
        <end position="669"/>
    </location>
</feature>
<keyword evidence="13" id="KW-0868">Chloride</keyword>
<dbReference type="InParanoid" id="C3Y1M5"/>
<proteinExistence type="inferred from homology"/>
<feature type="transmembrane region" description="Helical" evidence="15">
    <location>
        <begin position="1329"/>
        <end position="1351"/>
    </location>
</feature>
<feature type="compositionally biased region" description="Polar residues" evidence="14">
    <location>
        <begin position="83"/>
        <end position="103"/>
    </location>
</feature>
<dbReference type="InterPro" id="IPR013612">
    <property type="entry name" value="AA_permease_N"/>
</dbReference>
<keyword evidence="8" id="KW-0915">Sodium</keyword>
<dbReference type="FunFam" id="1.20.1740.10:FF:000114">
    <property type="entry name" value="Solute carrier family 12 member 1"/>
    <property type="match status" value="1"/>
</dbReference>
<keyword evidence="12" id="KW-0739">Sodium transport</keyword>
<feature type="transmembrane region" description="Helical" evidence="15">
    <location>
        <begin position="314"/>
        <end position="338"/>
    </location>
</feature>
<evidence type="ECO:0000256" key="13">
    <source>
        <dbReference type="ARBA" id="ARBA00023214"/>
    </source>
</evidence>
<evidence type="ECO:0000259" key="16">
    <source>
        <dbReference type="Pfam" id="PF00324"/>
    </source>
</evidence>
<feature type="region of interest" description="Disordered" evidence="14">
    <location>
        <begin position="909"/>
        <end position="939"/>
    </location>
</feature>
<feature type="transmembrane region" description="Helical" evidence="15">
    <location>
        <begin position="447"/>
        <end position="469"/>
    </location>
</feature>
<feature type="compositionally biased region" description="Polar residues" evidence="14">
    <location>
        <begin position="856"/>
        <end position="872"/>
    </location>
</feature>
<evidence type="ECO:0000256" key="12">
    <source>
        <dbReference type="ARBA" id="ARBA00023201"/>
    </source>
</evidence>
<keyword evidence="10 15" id="KW-0472">Membrane</keyword>
<evidence type="ECO:0000256" key="11">
    <source>
        <dbReference type="ARBA" id="ARBA00023180"/>
    </source>
</evidence>
<dbReference type="EMBL" id="GG666480">
    <property type="protein sequence ID" value="EEN65765.1"/>
    <property type="molecule type" value="Genomic_DNA"/>
</dbReference>
<feature type="domain" description="Amino acid permease/ SLC12A" evidence="16">
    <location>
        <begin position="240"/>
        <end position="727"/>
    </location>
</feature>
<dbReference type="STRING" id="7739.C3Y1M5"/>
<evidence type="ECO:0000256" key="1">
    <source>
        <dbReference type="ARBA" id="ARBA00004651"/>
    </source>
</evidence>
<evidence type="ECO:0000256" key="10">
    <source>
        <dbReference type="ARBA" id="ARBA00023136"/>
    </source>
</evidence>
<feature type="domain" description="Amino acid permease N-terminal" evidence="18">
    <location>
        <begin position="153"/>
        <end position="197"/>
    </location>
</feature>
<evidence type="ECO:0000256" key="2">
    <source>
        <dbReference type="ARBA" id="ARBA00010593"/>
    </source>
</evidence>
<keyword evidence="6" id="KW-0769">Symport</keyword>
<evidence type="ECO:0000256" key="9">
    <source>
        <dbReference type="ARBA" id="ARBA00023065"/>
    </source>
</evidence>
<evidence type="ECO:0000256" key="7">
    <source>
        <dbReference type="ARBA" id="ARBA00022989"/>
    </source>
</evidence>
<evidence type="ECO:0000256" key="3">
    <source>
        <dbReference type="ARBA" id="ARBA00022448"/>
    </source>
</evidence>
<dbReference type="InterPro" id="IPR004842">
    <property type="entry name" value="SLC12A_fam"/>
</dbReference>
<feature type="compositionally biased region" description="Polar residues" evidence="14">
    <location>
        <begin position="1101"/>
        <end position="1113"/>
    </location>
</feature>
<name>C3Y1M5_BRAFL</name>
<evidence type="ECO:0000259" key="17">
    <source>
        <dbReference type="Pfam" id="PF03522"/>
    </source>
</evidence>
<keyword evidence="4" id="KW-1003">Cell membrane</keyword>
<dbReference type="InterPro" id="IPR004841">
    <property type="entry name" value="AA-permease/SLC12A_dom"/>
</dbReference>
<sequence length="1366" mass="147557">MADSQSGEVGEGSEKPSENTNTATNSDETDIKTPQIPVGPPHSSSRFEVAAVNEDKDEKSDTAGGNGNVAPGSAPPADATVKPSPSYSATGASQAESNLGSELSSEDAKPNRFSVRFADGRDDEAADNLEMSSLGRGAESPPASPQDTQGDTHHRTFGHNTIDAIPLMDYYRNSSQFLEGEDVKRRPTLVELHEGKTETKSHKRGDSVLLDIHSPSSVEEETGAQKPAGPAAIKFGWIKGVLVRCLLNIWGVMLFIRLSWVVGQAGIGFSSIIILLSAVVTTVTTLSMSAICTNGEVKGGGAYYLISRSLGPEFGGAIGLIFSLANAVAVAMYVVGFAETVRDLLKDNNALMTDETNDIRIVGCITIVLLLGITMLGMEWEAKAQLGLLVILVIAILNYFIGAFIPATRVKMSKGFLNYQAATGILAGANISGDLTDPSTAIPKGTLLAILISTLVYLGAAWSVGACVIRDAGGNSTVLSLLYGDVMGNTTLPTNFTGPPSIRELIDGISVCPEGECYYGLINNKQVMEMVSGFGPIVTAGIFAATLSSALASLVSAPKVFQAVCKDKLFPGIHIFAKGVGQSDEPRRGYLLAFVIAVGFILIAELNAIAPLISNFFLMAYALINYACFASSLARSPGWRPSFKYYNMWVALVGSLVCLAIMFVINWYMALITLGVICAIYVYLNYQKPDVNWGSSAQAQMYTDALKATLKLGSVGDHIKTYRPQLLVLTGAPHHRPPLVDLGSHITKDVGLMICGQVIQGELTQANIRKCTSQKENKWMQKRKLTGMGKMRPNSILMGYKHNWRSCTYEEIDDYVGVIHDAFDMNYGVCVLRMKGGLDISTIETKKAEKKPTTLELPNTNGPTEGNTVSSTPDSVQLTIASEAFFPPPRHGTGAIIPPTFLITSSSHTNLTGPAEKKPTTLELPNTNGPTEGNTVSSTPDSVQLTIASEAFFPPPRHGTGAIIPPTFLITSSSHTNLTGPDFYKASPMSVGSAAFSCSPSPSILLTEPPLPFPVCNGSAVVIIDTSSSPDNSAQDFYKASPMSVGSAAFSCSPSPSILLTEPPLPFPVCNGSAVVIIDTSSSPDNSAQDMPREDSKAGSAESSPNYSPQDSPTLPHRTPAEIPENEIETTPLAASSENIAQDSGDEGAEEDNHHRCIHKGDEGNILKDVDMSKFKTANTFQNKQKKGTIDVWWLFDDGGLTLLVPHLLSLKSQWKHCKLRVFTGGKKSRIDHDRRMMAALLSKFRIDVHDVYVLGDMNHKPRETSKTEFDNLIEPWRLKEHQFESDEGRRLREQYPEKISDDEYETVRDRVNRHLRLRELLQEHSKDASLIVILYPALLCVPCCVNRLVLEMVRLDREMGSATWL</sequence>
<evidence type="ECO:0000256" key="6">
    <source>
        <dbReference type="ARBA" id="ARBA00022847"/>
    </source>
</evidence>
<dbReference type="Pfam" id="PF00324">
    <property type="entry name" value="AA_permease"/>
    <property type="match status" value="1"/>
</dbReference>
<evidence type="ECO:0000256" key="5">
    <source>
        <dbReference type="ARBA" id="ARBA00022692"/>
    </source>
</evidence>
<feature type="transmembrane region" description="Helical" evidence="15">
    <location>
        <begin position="590"/>
        <end position="610"/>
    </location>
</feature>
<evidence type="ECO:0000256" key="14">
    <source>
        <dbReference type="SAM" id="MobiDB-lite"/>
    </source>
</evidence>
<protein>
    <submittedName>
        <fullName evidence="19">Uncharacterized protein</fullName>
    </submittedName>
</protein>
<keyword evidence="11" id="KW-0325">Glycoprotein</keyword>
<dbReference type="GO" id="GO:0005886">
    <property type="term" value="C:plasma membrane"/>
    <property type="evidence" value="ECO:0007669"/>
    <property type="project" value="UniProtKB-SubCell"/>
</dbReference>
<keyword evidence="7 15" id="KW-1133">Transmembrane helix</keyword>
<dbReference type="GO" id="GO:0006814">
    <property type="term" value="P:sodium ion transport"/>
    <property type="evidence" value="ECO:0007669"/>
    <property type="project" value="UniProtKB-KW"/>
</dbReference>
<feature type="compositionally biased region" description="Polar residues" evidence="14">
    <location>
        <begin position="1133"/>
        <end position="1142"/>
    </location>
</feature>
<gene>
    <name evidence="19" type="ORF">BRAFLDRAFT_78583</name>
</gene>
<feature type="domain" description="SLC12A transporter C-terminal" evidence="17">
    <location>
        <begin position="1135"/>
        <end position="1337"/>
    </location>
</feature>
<feature type="region of interest" description="Disordered" evidence="14">
    <location>
        <begin position="848"/>
        <end position="872"/>
    </location>
</feature>
<keyword evidence="9" id="KW-0406">Ion transport</keyword>
<feature type="transmembrane region" description="Helical" evidence="15">
    <location>
        <begin position="358"/>
        <end position="376"/>
    </location>
</feature>
<evidence type="ECO:0000313" key="19">
    <source>
        <dbReference type="EMBL" id="EEN65765.1"/>
    </source>
</evidence>
<organism>
    <name type="scientific">Branchiostoma floridae</name>
    <name type="common">Florida lancelet</name>
    <name type="synonym">Amphioxus</name>
    <dbReference type="NCBI Taxonomy" id="7739"/>
    <lineage>
        <taxon>Eukaryota</taxon>
        <taxon>Metazoa</taxon>
        <taxon>Chordata</taxon>
        <taxon>Cephalochordata</taxon>
        <taxon>Leptocardii</taxon>
        <taxon>Amphioxiformes</taxon>
        <taxon>Branchiostomatidae</taxon>
        <taxon>Branchiostoma</taxon>
    </lineage>
</organism>
<feature type="compositionally biased region" description="Polar residues" evidence="14">
    <location>
        <begin position="1080"/>
        <end position="1089"/>
    </location>
</feature>
<reference evidence="19" key="1">
    <citation type="journal article" date="2008" name="Nature">
        <title>The amphioxus genome and the evolution of the chordate karyotype.</title>
        <authorList>
            <consortium name="US DOE Joint Genome Institute (JGI-PGF)"/>
            <person name="Putnam N.H."/>
            <person name="Butts T."/>
            <person name="Ferrier D.E.K."/>
            <person name="Furlong R.F."/>
            <person name="Hellsten U."/>
            <person name="Kawashima T."/>
            <person name="Robinson-Rechavi M."/>
            <person name="Shoguchi E."/>
            <person name="Terry A."/>
            <person name="Yu J.-K."/>
            <person name="Benito-Gutierrez E.L."/>
            <person name="Dubchak I."/>
            <person name="Garcia-Fernandez J."/>
            <person name="Gibson-Brown J.J."/>
            <person name="Grigoriev I.V."/>
            <person name="Horton A.C."/>
            <person name="de Jong P.J."/>
            <person name="Jurka J."/>
            <person name="Kapitonov V.V."/>
            <person name="Kohara Y."/>
            <person name="Kuroki Y."/>
            <person name="Lindquist E."/>
            <person name="Lucas S."/>
            <person name="Osoegawa K."/>
            <person name="Pennacchio L.A."/>
            <person name="Salamov A.A."/>
            <person name="Satou Y."/>
            <person name="Sauka-Spengler T."/>
            <person name="Schmutz J."/>
            <person name="Shin-I T."/>
            <person name="Toyoda A."/>
            <person name="Bronner-Fraser M."/>
            <person name="Fujiyama A."/>
            <person name="Holland L.Z."/>
            <person name="Holland P.W.H."/>
            <person name="Satoh N."/>
            <person name="Rokhsar D.S."/>
        </authorList>
    </citation>
    <scope>NUCLEOTIDE SEQUENCE [LARGE SCALE GENOMIC DNA]</scope>
    <source>
        <strain evidence="19">S238N-H82</strain>
        <tissue evidence="19">Testes</tissue>
    </source>
</reference>
<evidence type="ECO:0000256" key="8">
    <source>
        <dbReference type="ARBA" id="ARBA00023053"/>
    </source>
</evidence>